<evidence type="ECO:0000256" key="1">
    <source>
        <dbReference type="ARBA" id="ARBA00006515"/>
    </source>
</evidence>
<dbReference type="EMBL" id="JABXXO010000001">
    <property type="protein sequence ID" value="KAF7783943.1"/>
    <property type="molecule type" value="Genomic_DNA"/>
</dbReference>
<feature type="domain" description="NADP-dependent oxidoreductase" evidence="4">
    <location>
        <begin position="33"/>
        <end position="338"/>
    </location>
</feature>
<comment type="caution">
    <text evidence="5">The sequence shown here is derived from an EMBL/GenBank/DDBJ whole genome shotgun (WGS) entry which is preliminary data.</text>
</comment>
<dbReference type="AlphaFoldDB" id="A0A8H7FA14"/>
<evidence type="ECO:0000256" key="3">
    <source>
        <dbReference type="ARBA" id="ARBA00023002"/>
    </source>
</evidence>
<dbReference type="InterPro" id="IPR023210">
    <property type="entry name" value="NADP_OxRdtase_dom"/>
</dbReference>
<organism evidence="5 6">
    <name type="scientific">Agaricus bisporus var. burnettii</name>
    <dbReference type="NCBI Taxonomy" id="192524"/>
    <lineage>
        <taxon>Eukaryota</taxon>
        <taxon>Fungi</taxon>
        <taxon>Dikarya</taxon>
        <taxon>Basidiomycota</taxon>
        <taxon>Agaricomycotina</taxon>
        <taxon>Agaricomycetes</taxon>
        <taxon>Agaricomycetidae</taxon>
        <taxon>Agaricales</taxon>
        <taxon>Agaricineae</taxon>
        <taxon>Agaricaceae</taxon>
        <taxon>Agaricus</taxon>
    </lineage>
</organism>
<reference evidence="5 6" key="1">
    <citation type="journal article" name="Sci. Rep.">
        <title>Telomere-to-telomere assembled and centromere annotated genomes of the two main subspecies of the button mushroom Agaricus bisporus reveal especially polymorphic chromosome ends.</title>
        <authorList>
            <person name="Sonnenberg A.S.M."/>
            <person name="Sedaghat-Telgerd N."/>
            <person name="Lavrijssen B."/>
            <person name="Ohm R.A."/>
            <person name="Hendrickx P.M."/>
            <person name="Scholtmeijer K."/>
            <person name="Baars J.J.P."/>
            <person name="van Peer A."/>
        </authorList>
    </citation>
    <scope>NUCLEOTIDE SEQUENCE [LARGE SCALE GENOMIC DNA]</scope>
    <source>
        <strain evidence="5 6">H119_p4</strain>
    </source>
</reference>
<dbReference type="Gene3D" id="3.20.20.100">
    <property type="entry name" value="NADP-dependent oxidoreductase domain"/>
    <property type="match status" value="1"/>
</dbReference>
<protein>
    <recommendedName>
        <fullName evidence="4">NADP-dependent oxidoreductase domain-containing protein</fullName>
    </recommendedName>
</protein>
<keyword evidence="3" id="KW-0560">Oxidoreductase</keyword>
<sequence length="363" mass="40757">MASGADVKVEFDPKDMPFRRLGPSGLRVPVFALGGWLTLGGTVKGDPVKEIIKTAFDAGINMFDTAEAYAKGESEREMGRVIQELGIRRTDIIISTKLFWGVRSGHNASGLSRKHIIEGTKESLERMGLDYVDVIFAHRYDVTIPMEEVVRAFNWVIEKGWAYYWATSEWTARDIEEAWHIADKLGLVGPIAEQCQHHMFHRERPEKEYDPLYRQYKMSTTTFSSLAGGLLTGKYNDGIPTGSRYDTHSTFFAKTIEALQSPEGQEKIRKVKELTKLAKQELDTTPGALALAWVARNTNTGCVILGASSAEQLRENLKAVKVIPKLTPEIMQKIEDILQNKPSPPDMYGRLPIDPLGREPLYI</sequence>
<dbReference type="PANTHER" id="PTHR43150">
    <property type="entry name" value="HYPERKINETIC, ISOFORM M"/>
    <property type="match status" value="1"/>
</dbReference>
<dbReference type="GO" id="GO:0016491">
    <property type="term" value="F:oxidoreductase activity"/>
    <property type="evidence" value="ECO:0007669"/>
    <property type="project" value="UniProtKB-KW"/>
</dbReference>
<evidence type="ECO:0000256" key="2">
    <source>
        <dbReference type="ARBA" id="ARBA00022857"/>
    </source>
</evidence>
<dbReference type="PRINTS" id="PR01577">
    <property type="entry name" value="KCNABCHANNEL"/>
</dbReference>
<gene>
    <name evidence="5" type="ORF">Agabi119p4_108</name>
</gene>
<evidence type="ECO:0000259" key="4">
    <source>
        <dbReference type="Pfam" id="PF00248"/>
    </source>
</evidence>
<dbReference type="InterPro" id="IPR036812">
    <property type="entry name" value="NAD(P)_OxRdtase_dom_sf"/>
</dbReference>
<dbReference type="Pfam" id="PF00248">
    <property type="entry name" value="Aldo_ket_red"/>
    <property type="match status" value="1"/>
</dbReference>
<name>A0A8H7FA14_AGABI</name>
<dbReference type="Proteomes" id="UP000629468">
    <property type="component" value="Unassembled WGS sequence"/>
</dbReference>
<evidence type="ECO:0000313" key="6">
    <source>
        <dbReference type="Proteomes" id="UP000629468"/>
    </source>
</evidence>
<proteinExistence type="inferred from homology"/>
<comment type="similarity">
    <text evidence="1">Belongs to the shaker potassium channel beta subunit family.</text>
</comment>
<keyword evidence="2" id="KW-0521">NADP</keyword>
<evidence type="ECO:0000313" key="5">
    <source>
        <dbReference type="EMBL" id="KAF7783943.1"/>
    </source>
</evidence>
<dbReference type="SUPFAM" id="SSF51430">
    <property type="entry name" value="NAD(P)-linked oxidoreductase"/>
    <property type="match status" value="1"/>
</dbReference>
<dbReference type="PANTHER" id="PTHR43150:SF2">
    <property type="entry name" value="HYPERKINETIC, ISOFORM M"/>
    <property type="match status" value="1"/>
</dbReference>
<accession>A0A8H7FA14</accession>
<dbReference type="InterPro" id="IPR005399">
    <property type="entry name" value="K_chnl_volt-dep_bsu_KCNAB-rel"/>
</dbReference>